<comment type="caution">
    <text evidence="8">The sequence shown here is derived from an EMBL/GenBank/DDBJ whole genome shotgun (WGS) entry which is preliminary data.</text>
</comment>
<keyword evidence="5 6" id="KW-0472">Membrane</keyword>
<accession>A0ABU5E203</accession>
<feature type="transmembrane region" description="Helical" evidence="6">
    <location>
        <begin position="189"/>
        <end position="208"/>
    </location>
</feature>
<sequence length="295" mass="31615">MIGTDAASPNTILMRGVPVLFVLLWATGFLVARYAIPYAPPFTLLVIRFACASAMMAGIGFVFGARWPRTWRECTHIVVTGILLQAVYLGGCYGAIYAGLPAGMVALIAGLQPIVTAALAGPLLGERLKPLQWLGAALGFIGLTMVIWHKLAFDSGHLWALFFAFVQLFGITAATLYQKRFSPNADLKAGAAIQYAAATLVLLPVMFWVGVGHVDWQPQFIAAMAWIIIVLSGISIALLTWMIQRGAASKVASLFYLTPPGAALGAFLWFDERLDALALSGMGVVALGVFLVNRK</sequence>
<evidence type="ECO:0000256" key="1">
    <source>
        <dbReference type="ARBA" id="ARBA00004141"/>
    </source>
</evidence>
<dbReference type="Pfam" id="PF00892">
    <property type="entry name" value="EamA"/>
    <property type="match status" value="2"/>
</dbReference>
<keyword evidence="9" id="KW-1185">Reference proteome</keyword>
<dbReference type="InterPro" id="IPR037185">
    <property type="entry name" value="EmrE-like"/>
</dbReference>
<feature type="transmembrane region" description="Helical" evidence="6">
    <location>
        <begin position="12"/>
        <end position="36"/>
    </location>
</feature>
<feature type="transmembrane region" description="Helical" evidence="6">
    <location>
        <begin position="251"/>
        <end position="270"/>
    </location>
</feature>
<dbReference type="SUPFAM" id="SSF103481">
    <property type="entry name" value="Multidrug resistance efflux transporter EmrE"/>
    <property type="match status" value="2"/>
</dbReference>
<feature type="transmembrane region" description="Helical" evidence="6">
    <location>
        <begin position="276"/>
        <end position="293"/>
    </location>
</feature>
<feature type="transmembrane region" description="Helical" evidence="6">
    <location>
        <begin position="220"/>
        <end position="239"/>
    </location>
</feature>
<dbReference type="RefSeq" id="WP_320501398.1">
    <property type="nucleotide sequence ID" value="NZ_JAXCLX010000002.1"/>
</dbReference>
<feature type="domain" description="EamA" evidence="7">
    <location>
        <begin position="20"/>
        <end position="147"/>
    </location>
</feature>
<feature type="transmembrane region" description="Helical" evidence="6">
    <location>
        <begin position="42"/>
        <end position="65"/>
    </location>
</feature>
<gene>
    <name evidence="8" type="ORF">SMD31_13380</name>
</gene>
<evidence type="ECO:0000313" key="8">
    <source>
        <dbReference type="EMBL" id="MDY0872928.1"/>
    </source>
</evidence>
<feature type="domain" description="EamA" evidence="7">
    <location>
        <begin position="159"/>
        <end position="293"/>
    </location>
</feature>
<comment type="similarity">
    <text evidence="2">Belongs to the EamA transporter family.</text>
</comment>
<evidence type="ECO:0000256" key="5">
    <source>
        <dbReference type="ARBA" id="ARBA00023136"/>
    </source>
</evidence>
<evidence type="ECO:0000256" key="4">
    <source>
        <dbReference type="ARBA" id="ARBA00022989"/>
    </source>
</evidence>
<organism evidence="8 9">
    <name type="scientific">Dongia rigui</name>
    <dbReference type="NCBI Taxonomy" id="940149"/>
    <lineage>
        <taxon>Bacteria</taxon>
        <taxon>Pseudomonadati</taxon>
        <taxon>Pseudomonadota</taxon>
        <taxon>Alphaproteobacteria</taxon>
        <taxon>Rhodospirillales</taxon>
        <taxon>Dongiaceae</taxon>
        <taxon>Dongia</taxon>
    </lineage>
</organism>
<proteinExistence type="inferred from homology"/>
<evidence type="ECO:0000259" key="7">
    <source>
        <dbReference type="Pfam" id="PF00892"/>
    </source>
</evidence>
<evidence type="ECO:0000256" key="3">
    <source>
        <dbReference type="ARBA" id="ARBA00022692"/>
    </source>
</evidence>
<keyword evidence="4 6" id="KW-1133">Transmembrane helix</keyword>
<dbReference type="EMBL" id="JAXCLX010000002">
    <property type="protein sequence ID" value="MDY0872928.1"/>
    <property type="molecule type" value="Genomic_DNA"/>
</dbReference>
<dbReference type="Proteomes" id="UP001271769">
    <property type="component" value="Unassembled WGS sequence"/>
</dbReference>
<evidence type="ECO:0000256" key="2">
    <source>
        <dbReference type="ARBA" id="ARBA00007362"/>
    </source>
</evidence>
<evidence type="ECO:0000256" key="6">
    <source>
        <dbReference type="SAM" id="Phobius"/>
    </source>
</evidence>
<protein>
    <submittedName>
        <fullName evidence="8">DMT family transporter</fullName>
    </submittedName>
</protein>
<feature type="transmembrane region" description="Helical" evidence="6">
    <location>
        <begin position="77"/>
        <end position="96"/>
    </location>
</feature>
<feature type="transmembrane region" description="Helical" evidence="6">
    <location>
        <begin position="131"/>
        <end position="151"/>
    </location>
</feature>
<feature type="transmembrane region" description="Helical" evidence="6">
    <location>
        <begin position="102"/>
        <end position="124"/>
    </location>
</feature>
<name>A0ABU5E203_9PROT</name>
<dbReference type="PANTHER" id="PTHR32322">
    <property type="entry name" value="INNER MEMBRANE TRANSPORTER"/>
    <property type="match status" value="1"/>
</dbReference>
<dbReference type="PANTHER" id="PTHR32322:SF2">
    <property type="entry name" value="EAMA DOMAIN-CONTAINING PROTEIN"/>
    <property type="match status" value="1"/>
</dbReference>
<dbReference type="InterPro" id="IPR050638">
    <property type="entry name" value="AA-Vitamin_Transporters"/>
</dbReference>
<feature type="transmembrane region" description="Helical" evidence="6">
    <location>
        <begin position="157"/>
        <end position="177"/>
    </location>
</feature>
<reference evidence="8 9" key="1">
    <citation type="journal article" date="2013" name="Antonie Van Leeuwenhoek">
        <title>Dongia rigui sp. nov., isolated from freshwater of a large wetland in Korea.</title>
        <authorList>
            <person name="Baik K.S."/>
            <person name="Hwang Y.M."/>
            <person name="Choi J.S."/>
            <person name="Kwon J."/>
            <person name="Seong C.N."/>
        </authorList>
    </citation>
    <scope>NUCLEOTIDE SEQUENCE [LARGE SCALE GENOMIC DNA]</scope>
    <source>
        <strain evidence="8 9">04SU4-P</strain>
    </source>
</reference>
<keyword evidence="3 6" id="KW-0812">Transmembrane</keyword>
<comment type="subcellular location">
    <subcellularLocation>
        <location evidence="1">Membrane</location>
        <topology evidence="1">Multi-pass membrane protein</topology>
    </subcellularLocation>
</comment>
<dbReference type="InterPro" id="IPR000620">
    <property type="entry name" value="EamA_dom"/>
</dbReference>
<evidence type="ECO:0000313" key="9">
    <source>
        <dbReference type="Proteomes" id="UP001271769"/>
    </source>
</evidence>